<dbReference type="PANTHER" id="PTHR42791">
    <property type="entry name" value="GNAT FAMILY ACETYLTRANSFERASE"/>
    <property type="match status" value="1"/>
</dbReference>
<dbReference type="InterPro" id="IPR016181">
    <property type="entry name" value="Acyl_CoA_acyltransferase"/>
</dbReference>
<dbReference type="Gene3D" id="3.40.630.30">
    <property type="match status" value="1"/>
</dbReference>
<gene>
    <name evidence="2" type="ORF">BDV40DRAFT_260490</name>
</gene>
<dbReference type="PROSITE" id="PS51186">
    <property type="entry name" value="GNAT"/>
    <property type="match status" value="1"/>
</dbReference>
<dbReference type="Proteomes" id="UP000326950">
    <property type="component" value="Unassembled WGS sequence"/>
</dbReference>
<organism evidence="2 3">
    <name type="scientific">Aspergillus tamarii</name>
    <dbReference type="NCBI Taxonomy" id="41984"/>
    <lineage>
        <taxon>Eukaryota</taxon>
        <taxon>Fungi</taxon>
        <taxon>Dikarya</taxon>
        <taxon>Ascomycota</taxon>
        <taxon>Pezizomycotina</taxon>
        <taxon>Eurotiomycetes</taxon>
        <taxon>Eurotiomycetidae</taxon>
        <taxon>Eurotiales</taxon>
        <taxon>Aspergillaceae</taxon>
        <taxon>Aspergillus</taxon>
        <taxon>Aspergillus subgen. Circumdati</taxon>
    </lineage>
</organism>
<dbReference type="EMBL" id="ML738608">
    <property type="protein sequence ID" value="KAE8164403.1"/>
    <property type="molecule type" value="Genomic_DNA"/>
</dbReference>
<protein>
    <submittedName>
        <fullName evidence="2">Acyl-CoA N-acyltransferase</fullName>
    </submittedName>
</protein>
<dbReference type="PANTHER" id="PTHR42791:SF16">
    <property type="entry name" value="N-ACETYLTRANSFERASE DOMAIN-CONTAINING PROTEIN"/>
    <property type="match status" value="1"/>
</dbReference>
<evidence type="ECO:0000259" key="1">
    <source>
        <dbReference type="PROSITE" id="PS51186"/>
    </source>
</evidence>
<keyword evidence="3" id="KW-1185">Reference proteome</keyword>
<dbReference type="InterPro" id="IPR000182">
    <property type="entry name" value="GNAT_dom"/>
</dbReference>
<accession>A0A5N6V0Y2</accession>
<dbReference type="InterPro" id="IPR052523">
    <property type="entry name" value="Trichothecene_AcTrans"/>
</dbReference>
<dbReference type="Pfam" id="PF13508">
    <property type="entry name" value="Acetyltransf_7"/>
    <property type="match status" value="1"/>
</dbReference>
<proteinExistence type="predicted"/>
<evidence type="ECO:0000313" key="2">
    <source>
        <dbReference type="EMBL" id="KAE8164403.1"/>
    </source>
</evidence>
<name>A0A5N6V0Y2_ASPTM</name>
<evidence type="ECO:0000313" key="3">
    <source>
        <dbReference type="Proteomes" id="UP000326950"/>
    </source>
</evidence>
<dbReference type="OrthoDB" id="2744543at2759"/>
<sequence length="235" mass="27148">MASILTLHRVTTLEELEPLYHIGADAFRDDPCMNWFYPGGHDHPDDFVVLWKNILQMEFFDKGKFILAATIRDSDDDDERGLRRVVGFAVWERNGVCDAARSWQGGSLSKRLKRFSLNFKIAYTFRLDTPKRSISWPKLNHYMHELKSAKDSQPAESWYLSILAVSSKAQGQGVGRKLLQWGIDRSEEENISATLVATNAGLHLYESTGFERTGWLFFDDERQKQTIMRRNVRLT</sequence>
<reference evidence="2 3" key="1">
    <citation type="submission" date="2019-04" db="EMBL/GenBank/DDBJ databases">
        <title>Friends and foes A comparative genomics study of 23 Aspergillus species from section Flavi.</title>
        <authorList>
            <consortium name="DOE Joint Genome Institute"/>
            <person name="Kjaerbolling I."/>
            <person name="Vesth T."/>
            <person name="Frisvad J.C."/>
            <person name="Nybo J.L."/>
            <person name="Theobald S."/>
            <person name="Kildgaard S."/>
            <person name="Isbrandt T."/>
            <person name="Kuo A."/>
            <person name="Sato A."/>
            <person name="Lyhne E.K."/>
            <person name="Kogle M.E."/>
            <person name="Wiebenga A."/>
            <person name="Kun R.S."/>
            <person name="Lubbers R.J."/>
            <person name="Makela M.R."/>
            <person name="Barry K."/>
            <person name="Chovatia M."/>
            <person name="Clum A."/>
            <person name="Daum C."/>
            <person name="Haridas S."/>
            <person name="He G."/>
            <person name="LaButti K."/>
            <person name="Lipzen A."/>
            <person name="Mondo S."/>
            <person name="Riley R."/>
            <person name="Salamov A."/>
            <person name="Simmons B.A."/>
            <person name="Magnuson J.K."/>
            <person name="Henrissat B."/>
            <person name="Mortensen U.H."/>
            <person name="Larsen T.O."/>
            <person name="Devries R.P."/>
            <person name="Grigoriev I.V."/>
            <person name="Machida M."/>
            <person name="Baker S.E."/>
            <person name="Andersen M.R."/>
        </authorList>
    </citation>
    <scope>NUCLEOTIDE SEQUENCE [LARGE SCALE GENOMIC DNA]</scope>
    <source>
        <strain evidence="2 3">CBS 117626</strain>
    </source>
</reference>
<keyword evidence="2" id="KW-0012">Acyltransferase</keyword>
<dbReference type="SUPFAM" id="SSF55729">
    <property type="entry name" value="Acyl-CoA N-acyltransferases (Nat)"/>
    <property type="match status" value="1"/>
</dbReference>
<feature type="domain" description="N-acetyltransferase" evidence="1">
    <location>
        <begin position="158"/>
        <end position="233"/>
    </location>
</feature>
<dbReference type="GO" id="GO:0016747">
    <property type="term" value="F:acyltransferase activity, transferring groups other than amino-acyl groups"/>
    <property type="evidence" value="ECO:0007669"/>
    <property type="project" value="InterPro"/>
</dbReference>
<keyword evidence="2" id="KW-0808">Transferase</keyword>
<dbReference type="AlphaFoldDB" id="A0A5N6V0Y2"/>
<dbReference type="CDD" id="cd04301">
    <property type="entry name" value="NAT_SF"/>
    <property type="match status" value="1"/>
</dbReference>